<keyword evidence="1" id="KW-0812">Transmembrane</keyword>
<evidence type="ECO:0000256" key="1">
    <source>
        <dbReference type="SAM" id="Phobius"/>
    </source>
</evidence>
<dbReference type="RefSeq" id="WP_055740581.1">
    <property type="nucleotide sequence ID" value="NZ_JAAIWL010000042.1"/>
</dbReference>
<reference evidence="2 3" key="1">
    <citation type="submission" date="2015-09" db="EMBL/GenBank/DDBJ databases">
        <title>Genome sequencing project for genomic taxonomy and phylogenomics of Bacillus-like bacteria.</title>
        <authorList>
            <person name="Liu B."/>
            <person name="Wang J."/>
            <person name="Zhu Y."/>
            <person name="Liu G."/>
            <person name="Chen Q."/>
            <person name="Chen Z."/>
            <person name="Lan J."/>
            <person name="Che J."/>
            <person name="Ge C."/>
            <person name="Shi H."/>
            <person name="Pan Z."/>
            <person name="Liu X."/>
        </authorList>
    </citation>
    <scope>NUCLEOTIDE SEQUENCE [LARGE SCALE GENOMIC DNA]</scope>
    <source>
        <strain evidence="2 3">LMG 18435</strain>
    </source>
</reference>
<dbReference type="EMBL" id="LJJC01000004">
    <property type="protein sequence ID" value="KQL54800.1"/>
    <property type="molecule type" value="Genomic_DNA"/>
</dbReference>
<name>A0A0Q3TLE3_9BACI</name>
<sequence length="62" mass="7245">MEILTIYLFIGIVISSLFMMIADFHPWKLFAILCIAWLPFFFIGTMLTAFIDLKRISNKLNT</sequence>
<feature type="transmembrane region" description="Helical" evidence="1">
    <location>
        <begin position="6"/>
        <end position="22"/>
    </location>
</feature>
<keyword evidence="1" id="KW-1133">Transmembrane helix</keyword>
<evidence type="ECO:0000313" key="3">
    <source>
        <dbReference type="Proteomes" id="UP000051888"/>
    </source>
</evidence>
<accession>A0A0Q3TLE3</accession>
<dbReference type="AlphaFoldDB" id="A0A0Q3TLE3"/>
<gene>
    <name evidence="2" type="ORF">AN964_15640</name>
</gene>
<organism evidence="2 3">
    <name type="scientific">Heyndrickxia shackletonii</name>
    <dbReference type="NCBI Taxonomy" id="157838"/>
    <lineage>
        <taxon>Bacteria</taxon>
        <taxon>Bacillati</taxon>
        <taxon>Bacillota</taxon>
        <taxon>Bacilli</taxon>
        <taxon>Bacillales</taxon>
        <taxon>Bacillaceae</taxon>
        <taxon>Heyndrickxia</taxon>
    </lineage>
</organism>
<proteinExistence type="predicted"/>
<evidence type="ECO:0000313" key="2">
    <source>
        <dbReference type="EMBL" id="KQL54800.1"/>
    </source>
</evidence>
<dbReference type="OrthoDB" id="2938510at2"/>
<protein>
    <submittedName>
        <fullName evidence="2">Uncharacterized protein</fullName>
    </submittedName>
</protein>
<comment type="caution">
    <text evidence="2">The sequence shown here is derived from an EMBL/GenBank/DDBJ whole genome shotgun (WGS) entry which is preliminary data.</text>
</comment>
<dbReference type="Proteomes" id="UP000051888">
    <property type="component" value="Unassembled WGS sequence"/>
</dbReference>
<feature type="transmembrane region" description="Helical" evidence="1">
    <location>
        <begin position="29"/>
        <end position="51"/>
    </location>
</feature>
<keyword evidence="1" id="KW-0472">Membrane</keyword>
<keyword evidence="3" id="KW-1185">Reference proteome</keyword>